<dbReference type="InterPro" id="IPR011004">
    <property type="entry name" value="Trimer_LpxA-like_sf"/>
</dbReference>
<sequence length="231" mass="26232">MYIQYFKYIFGNNRIRKAFLHYKLSKFYKAKRTLIGYDCIIRNSVIGRDVFIGADCSIVNAEIGDNTYFNTNTRVKDAIIGKFCSIGSNVKIGIGIHPIEMPSTHPAFYANNKGFKTFADKMYFNEVSGNINIGNDVWIGSDTTIFNNVTIGNGSIIALGAIVTKDVPDYAIVAGIPAKIVKYRFNTDDIIFLNELKWWDFDISFLEENFEIMQDLDKLKDYSLSLKTSNK</sequence>
<dbReference type="Gene3D" id="2.160.10.10">
    <property type="entry name" value="Hexapeptide repeat proteins"/>
    <property type="match status" value="2"/>
</dbReference>
<dbReference type="SUPFAM" id="SSF51161">
    <property type="entry name" value="Trimeric LpxA-like enzymes"/>
    <property type="match status" value="1"/>
</dbReference>
<evidence type="ECO:0000256" key="1">
    <source>
        <dbReference type="ARBA" id="ARBA00007274"/>
    </source>
</evidence>
<evidence type="ECO:0000313" key="8">
    <source>
        <dbReference type="EMBL" id="GAA4053945.1"/>
    </source>
</evidence>
<keyword evidence="4" id="KW-0677">Repeat</keyword>
<dbReference type="EMBL" id="BAABCS010000019">
    <property type="protein sequence ID" value="GAA4053945.1"/>
    <property type="molecule type" value="Genomic_DNA"/>
</dbReference>
<keyword evidence="5" id="KW-0220">Diaminopimelate biosynthesis</keyword>
<evidence type="ECO:0000256" key="6">
    <source>
        <dbReference type="ARBA" id="ARBA00023154"/>
    </source>
</evidence>
<comment type="caution">
    <text evidence="8">The sequence shown here is derived from an EMBL/GenBank/DDBJ whole genome shotgun (WGS) entry which is preliminary data.</text>
</comment>
<name>A0ABP7UVV9_9FLAO</name>
<accession>A0ABP7UVV9</accession>
<dbReference type="Proteomes" id="UP001500426">
    <property type="component" value="Unassembled WGS sequence"/>
</dbReference>
<comment type="similarity">
    <text evidence="1">Belongs to the transferase hexapeptide repeat family.</text>
</comment>
<reference evidence="9" key="1">
    <citation type="journal article" date="2019" name="Int. J. Syst. Evol. Microbiol.">
        <title>The Global Catalogue of Microorganisms (GCM) 10K type strain sequencing project: providing services to taxonomists for standard genome sequencing and annotation.</title>
        <authorList>
            <consortium name="The Broad Institute Genomics Platform"/>
            <consortium name="The Broad Institute Genome Sequencing Center for Infectious Disease"/>
            <person name="Wu L."/>
            <person name="Ma J."/>
        </authorList>
    </citation>
    <scope>NUCLEOTIDE SEQUENCE [LARGE SCALE GENOMIC DNA]</scope>
    <source>
        <strain evidence="9">JCM 17068</strain>
    </source>
</reference>
<gene>
    <name evidence="8" type="ORF">GCM10022388_20490</name>
</gene>
<feature type="domain" description="Glucose-1-phosphate adenylyltransferase/Bifunctional protein GlmU-like C-terminal hexapeptide" evidence="7">
    <location>
        <begin position="37"/>
        <end position="94"/>
    </location>
</feature>
<protein>
    <submittedName>
        <fullName evidence="8">CatB-related O-acetyltransferase</fullName>
    </submittedName>
</protein>
<evidence type="ECO:0000256" key="3">
    <source>
        <dbReference type="ARBA" id="ARBA00022679"/>
    </source>
</evidence>
<evidence type="ECO:0000256" key="4">
    <source>
        <dbReference type="ARBA" id="ARBA00022737"/>
    </source>
</evidence>
<dbReference type="Pfam" id="PF24894">
    <property type="entry name" value="Hexapep_GlmU"/>
    <property type="match status" value="1"/>
</dbReference>
<dbReference type="InterPro" id="IPR050179">
    <property type="entry name" value="Trans_hexapeptide_repeat"/>
</dbReference>
<evidence type="ECO:0000256" key="5">
    <source>
        <dbReference type="ARBA" id="ARBA00022915"/>
    </source>
</evidence>
<evidence type="ECO:0000256" key="2">
    <source>
        <dbReference type="ARBA" id="ARBA00022605"/>
    </source>
</evidence>
<keyword evidence="9" id="KW-1185">Reference proteome</keyword>
<dbReference type="InterPro" id="IPR056818">
    <property type="entry name" value="GlmU/GlgC-like_hexapep"/>
</dbReference>
<dbReference type="RefSeq" id="WP_345094234.1">
    <property type="nucleotide sequence ID" value="NZ_BAABCS010000019.1"/>
</dbReference>
<keyword evidence="3" id="KW-0808">Transferase</keyword>
<dbReference type="InterPro" id="IPR018357">
    <property type="entry name" value="Hexapep_transf_CS"/>
</dbReference>
<dbReference type="CDD" id="cd03349">
    <property type="entry name" value="LbH_XAT"/>
    <property type="match status" value="1"/>
</dbReference>
<evidence type="ECO:0000313" key="9">
    <source>
        <dbReference type="Proteomes" id="UP001500426"/>
    </source>
</evidence>
<dbReference type="PROSITE" id="PS00101">
    <property type="entry name" value="HEXAPEP_TRANSFERASES"/>
    <property type="match status" value="1"/>
</dbReference>
<keyword evidence="6" id="KW-0457">Lysine biosynthesis</keyword>
<keyword evidence="2" id="KW-0028">Amino-acid biosynthesis</keyword>
<proteinExistence type="inferred from homology"/>
<dbReference type="PANTHER" id="PTHR43300:SF10">
    <property type="entry name" value="2,3,4,5-TETRAHYDROPYRIDINE-2,6-DICARBOXYLATE N-ACETYLTRANSFERASE"/>
    <property type="match status" value="1"/>
</dbReference>
<organism evidence="8 9">
    <name type="scientific">Flavobacterium chungnamense</name>
    <dbReference type="NCBI Taxonomy" id="706182"/>
    <lineage>
        <taxon>Bacteria</taxon>
        <taxon>Pseudomonadati</taxon>
        <taxon>Bacteroidota</taxon>
        <taxon>Flavobacteriia</taxon>
        <taxon>Flavobacteriales</taxon>
        <taxon>Flavobacteriaceae</taxon>
        <taxon>Flavobacterium</taxon>
    </lineage>
</organism>
<dbReference type="PANTHER" id="PTHR43300">
    <property type="entry name" value="ACETYLTRANSFERASE"/>
    <property type="match status" value="1"/>
</dbReference>
<evidence type="ECO:0000259" key="7">
    <source>
        <dbReference type="Pfam" id="PF24894"/>
    </source>
</evidence>